<feature type="transmembrane region" description="Helical" evidence="1">
    <location>
        <begin position="39"/>
        <end position="58"/>
    </location>
</feature>
<keyword evidence="1" id="KW-0472">Membrane</keyword>
<proteinExistence type="predicted"/>
<dbReference type="Proteomes" id="UP000830167">
    <property type="component" value="Chromosome"/>
</dbReference>
<protein>
    <submittedName>
        <fullName evidence="2">Uncharacterized protein</fullName>
    </submittedName>
</protein>
<reference evidence="2" key="1">
    <citation type="submission" date="2021-12" db="EMBL/GenBank/DDBJ databases">
        <title>Alicyclobacillaceae gen. nov., sp. nov., isolated from chalcocite enrichment system.</title>
        <authorList>
            <person name="Jiang Z."/>
        </authorList>
    </citation>
    <scope>NUCLEOTIDE SEQUENCE</scope>
    <source>
        <strain evidence="2">MYW30-H2</strain>
    </source>
</reference>
<dbReference type="RefSeq" id="WP_347435856.1">
    <property type="nucleotide sequence ID" value="NZ_CP089291.1"/>
</dbReference>
<gene>
    <name evidence="2" type="ORF">LSG31_14780</name>
</gene>
<evidence type="ECO:0000313" key="3">
    <source>
        <dbReference type="Proteomes" id="UP000830167"/>
    </source>
</evidence>
<feature type="transmembrane region" description="Helical" evidence="1">
    <location>
        <begin position="12"/>
        <end position="33"/>
    </location>
</feature>
<keyword evidence="3" id="KW-1185">Reference proteome</keyword>
<keyword evidence="1" id="KW-0812">Transmembrane</keyword>
<sequence length="59" mass="6611">MKRERIQSLASICFWIGGTGIAASFATKMVFHYQIHGTPYFFGILLLGIFLFISVKLIG</sequence>
<dbReference type="EMBL" id="CP089291">
    <property type="protein sequence ID" value="UOF89174.1"/>
    <property type="molecule type" value="Genomic_DNA"/>
</dbReference>
<accession>A0ABY4CFW2</accession>
<keyword evidence="1" id="KW-1133">Transmembrane helix</keyword>
<organism evidence="2 3">
    <name type="scientific">Fodinisporobacter ferrooxydans</name>
    <dbReference type="NCBI Taxonomy" id="2901836"/>
    <lineage>
        <taxon>Bacteria</taxon>
        <taxon>Bacillati</taxon>
        <taxon>Bacillota</taxon>
        <taxon>Bacilli</taxon>
        <taxon>Bacillales</taxon>
        <taxon>Alicyclobacillaceae</taxon>
        <taxon>Fodinisporobacter</taxon>
    </lineage>
</organism>
<name>A0ABY4CFW2_9BACL</name>
<evidence type="ECO:0000256" key="1">
    <source>
        <dbReference type="SAM" id="Phobius"/>
    </source>
</evidence>
<evidence type="ECO:0000313" key="2">
    <source>
        <dbReference type="EMBL" id="UOF89174.1"/>
    </source>
</evidence>